<dbReference type="GO" id="GO:0016020">
    <property type="term" value="C:membrane"/>
    <property type="evidence" value="ECO:0007669"/>
    <property type="project" value="UniProtKB-SubCell"/>
</dbReference>
<feature type="transmembrane region" description="Helical" evidence="6">
    <location>
        <begin position="251"/>
        <end position="273"/>
    </location>
</feature>
<dbReference type="PANTHER" id="PTHR15549">
    <property type="entry name" value="PAIRED IMMUNOGLOBULIN-LIKE TYPE 2 RECEPTOR"/>
    <property type="match status" value="1"/>
</dbReference>
<comment type="subcellular location">
    <subcellularLocation>
        <location evidence="1">Membrane</location>
        <topology evidence="1">Single-pass membrane protein</topology>
    </subcellularLocation>
</comment>
<dbReference type="PANTHER" id="PTHR15549:SF30">
    <property type="entry name" value="MID2 DOMAIN-CONTAINING PROTEIN"/>
    <property type="match status" value="1"/>
</dbReference>
<evidence type="ECO:0000256" key="1">
    <source>
        <dbReference type="ARBA" id="ARBA00004167"/>
    </source>
</evidence>
<dbReference type="GO" id="GO:0071944">
    <property type="term" value="C:cell periphery"/>
    <property type="evidence" value="ECO:0007669"/>
    <property type="project" value="UniProtKB-ARBA"/>
</dbReference>
<feature type="compositionally biased region" description="Polar residues" evidence="5">
    <location>
        <begin position="349"/>
        <end position="362"/>
    </location>
</feature>
<dbReference type="Proteomes" id="UP000275385">
    <property type="component" value="Unassembled WGS sequence"/>
</dbReference>
<comment type="caution">
    <text evidence="7">The sequence shown here is derived from an EMBL/GenBank/DDBJ whole genome shotgun (WGS) entry which is preliminary data.</text>
</comment>
<evidence type="ECO:0000313" key="7">
    <source>
        <dbReference type="EMBL" id="RKU47385.1"/>
    </source>
</evidence>
<feature type="compositionally biased region" description="Low complexity" evidence="5">
    <location>
        <begin position="215"/>
        <end position="234"/>
    </location>
</feature>
<dbReference type="InterPro" id="IPR051694">
    <property type="entry name" value="Immunoregulatory_rcpt-like"/>
</dbReference>
<keyword evidence="2 6" id="KW-0812">Transmembrane</keyword>
<accession>A0A420YHR1</accession>
<feature type="compositionally biased region" description="Low complexity" evidence="5">
    <location>
        <begin position="322"/>
        <end position="337"/>
    </location>
</feature>
<keyword evidence="3 6" id="KW-1133">Transmembrane helix</keyword>
<protein>
    <recommendedName>
        <fullName evidence="9">Mid2 domain-containing protein</fullName>
    </recommendedName>
</protein>
<feature type="compositionally biased region" description="Low complexity" evidence="5">
    <location>
        <begin position="401"/>
        <end position="413"/>
    </location>
</feature>
<evidence type="ECO:0000256" key="4">
    <source>
        <dbReference type="ARBA" id="ARBA00023136"/>
    </source>
</evidence>
<evidence type="ECO:0000256" key="3">
    <source>
        <dbReference type="ARBA" id="ARBA00022989"/>
    </source>
</evidence>
<feature type="compositionally biased region" description="Pro residues" evidence="5">
    <location>
        <begin position="114"/>
        <end position="138"/>
    </location>
</feature>
<dbReference type="STRING" id="177199.A0A420YHR1"/>
<evidence type="ECO:0000256" key="5">
    <source>
        <dbReference type="SAM" id="MobiDB-lite"/>
    </source>
</evidence>
<feature type="compositionally biased region" description="Low complexity" evidence="5">
    <location>
        <begin position="54"/>
        <end position="113"/>
    </location>
</feature>
<feature type="compositionally biased region" description="Low complexity" evidence="5">
    <location>
        <begin position="139"/>
        <end position="176"/>
    </location>
</feature>
<evidence type="ECO:0008006" key="9">
    <source>
        <dbReference type="Google" id="ProtNLM"/>
    </source>
</evidence>
<evidence type="ECO:0000256" key="6">
    <source>
        <dbReference type="SAM" id="Phobius"/>
    </source>
</evidence>
<proteinExistence type="predicted"/>
<gene>
    <name evidence="7" type="ORF">DL546_007040</name>
</gene>
<feature type="region of interest" description="Disordered" evidence="5">
    <location>
        <begin position="215"/>
        <end position="243"/>
    </location>
</feature>
<keyword evidence="4 6" id="KW-0472">Membrane</keyword>
<name>A0A420YHR1_9PEZI</name>
<dbReference type="EMBL" id="QVQW01000009">
    <property type="protein sequence ID" value="RKU47385.1"/>
    <property type="molecule type" value="Genomic_DNA"/>
</dbReference>
<organism evidence="7 8">
    <name type="scientific">Coniochaeta pulveracea</name>
    <dbReference type="NCBI Taxonomy" id="177199"/>
    <lineage>
        <taxon>Eukaryota</taxon>
        <taxon>Fungi</taxon>
        <taxon>Dikarya</taxon>
        <taxon>Ascomycota</taxon>
        <taxon>Pezizomycotina</taxon>
        <taxon>Sordariomycetes</taxon>
        <taxon>Sordariomycetidae</taxon>
        <taxon>Coniochaetales</taxon>
        <taxon>Coniochaetaceae</taxon>
        <taxon>Coniochaeta</taxon>
    </lineage>
</organism>
<sequence length="486" mass="49882">MPPPLLLQQTHTTIPRIAHRRSVTKHASSTLANMAVHPRDFPRLRRQSFTMSNTTSPTVGTDTTTDSPSPSPTTSALPTTAPTSSDQLTTSAPTDTTTPTTAPNNPTTSTPQPVTTPTPTPESTPTPTPTSTPTPTPEPSTSITPTTTSISSAPVAPTTTSTTQQPPTTSQAAPTTLRTTTSVPASTIIVTQAPSGTKPATTITSIEYKTIVPSDTTSATGSATSSSSSSSSTAIGVKDPTPGGLNTSGKVAVGVVVPIAGVALLVLAGIYFWRKRKQRKELEEQRRKEVEDYAYNPNADPTIPAVGAYEMKDDSPGYRGWGSTTAAGSTGRKASTTMSGGVGGPALSDTATTPTFNNNVPDSRSGEQLMDGSQSPEGEILGAMGPSAAANRTSDVHRGPSNASSSYSAAARSDGSDNGIGVAYGSGGSYGYDQYGGANPYADGTPQAPAEVAGTPVIRDVAARRNTRIENPSHYPQQTAGISQNF</sequence>
<dbReference type="AlphaFoldDB" id="A0A420YHR1"/>
<evidence type="ECO:0000256" key="2">
    <source>
        <dbReference type="ARBA" id="ARBA00022692"/>
    </source>
</evidence>
<evidence type="ECO:0000313" key="8">
    <source>
        <dbReference type="Proteomes" id="UP000275385"/>
    </source>
</evidence>
<feature type="region of interest" description="Disordered" evidence="5">
    <location>
        <begin position="320"/>
        <end position="418"/>
    </location>
</feature>
<dbReference type="OrthoDB" id="5411678at2759"/>
<feature type="region of interest" description="Disordered" evidence="5">
    <location>
        <begin position="21"/>
        <end position="180"/>
    </location>
</feature>
<keyword evidence="8" id="KW-1185">Reference proteome</keyword>
<reference evidence="7 8" key="1">
    <citation type="submission" date="2018-08" db="EMBL/GenBank/DDBJ databases">
        <title>Draft genome of the lignicolous fungus Coniochaeta pulveracea.</title>
        <authorList>
            <person name="Borstlap C.J."/>
            <person name="De Witt R.N."/>
            <person name="Botha A."/>
            <person name="Volschenk H."/>
        </authorList>
    </citation>
    <scope>NUCLEOTIDE SEQUENCE [LARGE SCALE GENOMIC DNA]</scope>
    <source>
        <strain evidence="7 8">CAB683</strain>
    </source>
</reference>